<name>A0A1W2H5G0_9BACT</name>
<feature type="transmembrane region" description="Helical" evidence="6">
    <location>
        <begin position="73"/>
        <end position="93"/>
    </location>
</feature>
<evidence type="ECO:0000256" key="3">
    <source>
        <dbReference type="ARBA" id="ARBA00022692"/>
    </source>
</evidence>
<dbReference type="EMBL" id="LT838813">
    <property type="protein sequence ID" value="SMD44141.1"/>
    <property type="molecule type" value="Genomic_DNA"/>
</dbReference>
<evidence type="ECO:0000256" key="2">
    <source>
        <dbReference type="ARBA" id="ARBA00009694"/>
    </source>
</evidence>
<comment type="similarity">
    <text evidence="2">Belongs to the UPF0382 family.</text>
</comment>
<evidence type="ECO:0000256" key="6">
    <source>
        <dbReference type="SAM" id="Phobius"/>
    </source>
</evidence>
<dbReference type="GO" id="GO:0005886">
    <property type="term" value="C:plasma membrane"/>
    <property type="evidence" value="ECO:0007669"/>
    <property type="project" value="TreeGrafter"/>
</dbReference>
<protein>
    <submittedName>
        <fullName evidence="7">Uncharacterized membrane protein YgdD, TMEM256/DUF423 family</fullName>
    </submittedName>
</protein>
<dbReference type="OrthoDB" id="9802121at2"/>
<keyword evidence="8" id="KW-1185">Reference proteome</keyword>
<feature type="transmembrane region" description="Helical" evidence="6">
    <location>
        <begin position="99"/>
        <end position="120"/>
    </location>
</feature>
<sequence>MIKLNTIQIAGILGGLAVAIGAFGAHGLEAILESNARTETFETAVKYHFYHALAILAVGIWQRSEPVVKRLNTVVWMFFIGILIFSGSLYVLSLTGISWLGAITPIGGVAFILGWGLLAFSVKKSQNKIK</sequence>
<evidence type="ECO:0000256" key="1">
    <source>
        <dbReference type="ARBA" id="ARBA00004141"/>
    </source>
</evidence>
<feature type="transmembrane region" description="Helical" evidence="6">
    <location>
        <begin position="12"/>
        <end position="32"/>
    </location>
</feature>
<accession>A0A1W2H5G0</accession>
<dbReference type="PANTHER" id="PTHR43461">
    <property type="entry name" value="TRANSMEMBRANE PROTEIN 256"/>
    <property type="match status" value="1"/>
</dbReference>
<dbReference type="Pfam" id="PF04241">
    <property type="entry name" value="DUF423"/>
    <property type="match status" value="1"/>
</dbReference>
<evidence type="ECO:0000313" key="7">
    <source>
        <dbReference type="EMBL" id="SMD44141.1"/>
    </source>
</evidence>
<gene>
    <name evidence="7" type="ORF">SAMN00777080_2756</name>
</gene>
<dbReference type="STRING" id="758820.SAMN00777080_2756"/>
<keyword evidence="3 6" id="KW-0812">Transmembrane</keyword>
<dbReference type="Proteomes" id="UP000192333">
    <property type="component" value="Chromosome I"/>
</dbReference>
<evidence type="ECO:0000256" key="4">
    <source>
        <dbReference type="ARBA" id="ARBA00022989"/>
    </source>
</evidence>
<dbReference type="InterPro" id="IPR006696">
    <property type="entry name" value="DUF423"/>
</dbReference>
<dbReference type="PANTHER" id="PTHR43461:SF1">
    <property type="entry name" value="TRANSMEMBRANE PROTEIN 256"/>
    <property type="match status" value="1"/>
</dbReference>
<keyword evidence="4 6" id="KW-1133">Transmembrane helix</keyword>
<feature type="transmembrane region" description="Helical" evidence="6">
    <location>
        <begin position="44"/>
        <end position="61"/>
    </location>
</feature>
<comment type="subcellular location">
    <subcellularLocation>
        <location evidence="1">Membrane</location>
        <topology evidence="1">Multi-pass membrane protein</topology>
    </subcellularLocation>
</comment>
<reference evidence="8" key="1">
    <citation type="submission" date="2017-04" db="EMBL/GenBank/DDBJ databases">
        <authorList>
            <person name="Varghese N."/>
            <person name="Submissions S."/>
        </authorList>
    </citation>
    <scope>NUCLEOTIDE SEQUENCE [LARGE SCALE GENOMIC DNA]</scope>
    <source>
        <strain evidence="8">DSM 16537</strain>
    </source>
</reference>
<evidence type="ECO:0000313" key="8">
    <source>
        <dbReference type="Proteomes" id="UP000192333"/>
    </source>
</evidence>
<dbReference type="RefSeq" id="WP_084120971.1">
    <property type="nucleotide sequence ID" value="NZ_LT838813.1"/>
</dbReference>
<evidence type="ECO:0000256" key="5">
    <source>
        <dbReference type="ARBA" id="ARBA00023136"/>
    </source>
</evidence>
<organism evidence="7 8">
    <name type="scientific">Aquiflexum balticum DSM 16537</name>
    <dbReference type="NCBI Taxonomy" id="758820"/>
    <lineage>
        <taxon>Bacteria</taxon>
        <taxon>Pseudomonadati</taxon>
        <taxon>Bacteroidota</taxon>
        <taxon>Cytophagia</taxon>
        <taxon>Cytophagales</taxon>
        <taxon>Cyclobacteriaceae</taxon>
        <taxon>Aquiflexum</taxon>
    </lineage>
</organism>
<keyword evidence="5 6" id="KW-0472">Membrane</keyword>
<dbReference type="AlphaFoldDB" id="A0A1W2H5G0"/>
<proteinExistence type="inferred from homology"/>